<evidence type="ECO:0000313" key="2">
    <source>
        <dbReference type="Proteomes" id="UP000005959"/>
    </source>
</evidence>
<reference evidence="1 2" key="1">
    <citation type="submission" date="2011-08" db="EMBL/GenBank/DDBJ databases">
        <authorList>
            <person name="Weinstock G."/>
            <person name="Sodergren E."/>
            <person name="Clifton S."/>
            <person name="Fulton L."/>
            <person name="Fulton B."/>
            <person name="Courtney L."/>
            <person name="Fronick C."/>
            <person name="Harrison M."/>
            <person name="Strong C."/>
            <person name="Farmer C."/>
            <person name="Delahaunty K."/>
            <person name="Markovic C."/>
            <person name="Hall O."/>
            <person name="Minx P."/>
            <person name="Tomlinson C."/>
            <person name="Mitreva M."/>
            <person name="Hou S."/>
            <person name="Chen J."/>
            <person name="Wollam A."/>
            <person name="Pepin K.H."/>
            <person name="Johnson M."/>
            <person name="Bhonagiri V."/>
            <person name="Zhang X."/>
            <person name="Suruliraj S."/>
            <person name="Warren W."/>
            <person name="Chinwalla A."/>
            <person name="Mardis E.R."/>
            <person name="Wilson R.K."/>
        </authorList>
    </citation>
    <scope>NUCLEOTIDE SEQUENCE [LARGE SCALE GENOMIC DNA]</scope>
    <source>
        <strain evidence="1 2">ATCC 51873</strain>
    </source>
</reference>
<dbReference type="HOGENOM" id="CLU_2665484_0_0_6"/>
<gene>
    <name evidence="1" type="ORF">HMPREF0454_00064</name>
</gene>
<evidence type="ECO:0000313" key="1">
    <source>
        <dbReference type="EMBL" id="EHM48885.1"/>
    </source>
</evidence>
<dbReference type="RefSeq" id="WP_004088902.1">
    <property type="nucleotide sequence ID" value="NZ_JH417481.1"/>
</dbReference>
<dbReference type="PATRIC" id="fig|1002364.3.peg.55"/>
<dbReference type="EMBL" id="AGCI01000001">
    <property type="protein sequence ID" value="EHM48885.1"/>
    <property type="molecule type" value="Genomic_DNA"/>
</dbReference>
<sequence>MAIVMKVFIEQDDTGIGTRIQASGPCTEQEAAHAAFIHQSILTALETMNGFKHIDTSICETKEIIKSTTEGNKNVH</sequence>
<dbReference type="Proteomes" id="UP000005959">
    <property type="component" value="Unassembled WGS sequence"/>
</dbReference>
<protein>
    <submittedName>
        <fullName evidence="1">Uncharacterized protein</fullName>
    </submittedName>
</protein>
<accession>G9Y0K6</accession>
<organism evidence="1 2">
    <name type="scientific">Hafnia alvei ATCC 51873</name>
    <dbReference type="NCBI Taxonomy" id="1002364"/>
    <lineage>
        <taxon>Bacteria</taxon>
        <taxon>Pseudomonadati</taxon>
        <taxon>Pseudomonadota</taxon>
        <taxon>Gammaproteobacteria</taxon>
        <taxon>Enterobacterales</taxon>
        <taxon>Hafniaceae</taxon>
        <taxon>Hafnia</taxon>
    </lineage>
</organism>
<dbReference type="AlphaFoldDB" id="G9Y0K6"/>
<proteinExistence type="predicted"/>
<comment type="caution">
    <text evidence="1">The sequence shown here is derived from an EMBL/GenBank/DDBJ whole genome shotgun (WGS) entry which is preliminary data.</text>
</comment>
<name>G9Y0K6_HAFAL</name>